<dbReference type="PROSITE" id="PS51257">
    <property type="entry name" value="PROKAR_LIPOPROTEIN"/>
    <property type="match status" value="1"/>
</dbReference>
<accession>F6I6N8</accession>
<organism evidence="1 2">
    <name type="scientific">Vitis vinifera</name>
    <name type="common">Grape</name>
    <dbReference type="NCBI Taxonomy" id="29760"/>
    <lineage>
        <taxon>Eukaryota</taxon>
        <taxon>Viridiplantae</taxon>
        <taxon>Streptophyta</taxon>
        <taxon>Embryophyta</taxon>
        <taxon>Tracheophyta</taxon>
        <taxon>Spermatophyta</taxon>
        <taxon>Magnoliopsida</taxon>
        <taxon>eudicotyledons</taxon>
        <taxon>Gunneridae</taxon>
        <taxon>Pentapetalae</taxon>
        <taxon>rosids</taxon>
        <taxon>Vitales</taxon>
        <taxon>Vitaceae</taxon>
        <taxon>Viteae</taxon>
        <taxon>Vitis</taxon>
    </lineage>
</organism>
<evidence type="ECO:0000313" key="1">
    <source>
        <dbReference type="EMBL" id="CCB62606.1"/>
    </source>
</evidence>
<keyword evidence="2" id="KW-1185">Reference proteome</keyword>
<dbReference type="AlphaFoldDB" id="F6I6N8"/>
<dbReference type="EMBL" id="FN596757">
    <property type="protein sequence ID" value="CCB62606.1"/>
    <property type="molecule type" value="Genomic_DNA"/>
</dbReference>
<reference evidence="2" key="1">
    <citation type="journal article" date="2007" name="Nature">
        <title>The grapevine genome sequence suggests ancestral hexaploidization in major angiosperm phyla.</title>
        <authorList>
            <consortium name="The French-Italian Public Consortium for Grapevine Genome Characterization."/>
            <person name="Jaillon O."/>
            <person name="Aury J.-M."/>
            <person name="Noel B."/>
            <person name="Policriti A."/>
            <person name="Clepet C."/>
            <person name="Casagrande A."/>
            <person name="Choisne N."/>
            <person name="Aubourg S."/>
            <person name="Vitulo N."/>
            <person name="Jubin C."/>
            <person name="Vezzi A."/>
            <person name="Legeai F."/>
            <person name="Hugueney P."/>
            <person name="Dasilva C."/>
            <person name="Horner D."/>
            <person name="Mica E."/>
            <person name="Jublot D."/>
            <person name="Poulain J."/>
            <person name="Bruyere C."/>
            <person name="Billault A."/>
            <person name="Segurens B."/>
            <person name="Gouyvenoux M."/>
            <person name="Ugarte E."/>
            <person name="Cattonaro F."/>
            <person name="Anthouard V."/>
            <person name="Vico V."/>
            <person name="Del Fabbro C."/>
            <person name="Alaux M."/>
            <person name="Di Gaspero G."/>
            <person name="Dumas V."/>
            <person name="Felice N."/>
            <person name="Paillard S."/>
            <person name="Juman I."/>
            <person name="Moroldo M."/>
            <person name="Scalabrin S."/>
            <person name="Canaguier A."/>
            <person name="Le Clainche I."/>
            <person name="Malacrida G."/>
            <person name="Durand E."/>
            <person name="Pesole G."/>
            <person name="Laucou V."/>
            <person name="Chatelet P."/>
            <person name="Merdinoglu D."/>
            <person name="Delledonne M."/>
            <person name="Pezzotti M."/>
            <person name="Lecharny A."/>
            <person name="Scarpelli C."/>
            <person name="Artiguenave F."/>
            <person name="Pe M.E."/>
            <person name="Valle G."/>
            <person name="Morgante M."/>
            <person name="Caboche M."/>
            <person name="Adam-Blondon A.-F."/>
            <person name="Weissenbach J."/>
            <person name="Quetier F."/>
            <person name="Wincker P."/>
        </authorList>
    </citation>
    <scope>NUCLEOTIDE SEQUENCE [LARGE SCALE GENOMIC DNA]</scope>
    <source>
        <strain evidence="2">cv. Pinot noir / PN40024</strain>
    </source>
</reference>
<dbReference type="ExpressionAtlas" id="F6I6N8">
    <property type="expression patterns" value="baseline"/>
</dbReference>
<gene>
    <name evidence="1" type="ordered locus">VIT_11s0078g00060</name>
</gene>
<dbReference type="HOGENOM" id="CLU_1858895_0_0_1"/>
<protein>
    <submittedName>
        <fullName evidence="1">Uncharacterized protein</fullName>
    </submittedName>
</protein>
<sequence length="138" mass="15986">MSRCSVDILIEVCWVQLCGRVPTNLLIQIMVLGCQCEVVIKVKMLKSELRRRSSTAGTDIEYNWNANIESAERKNGKQQDLEKNKERSEVPQDALLCNRIDSKKGSCKDIEPAQNLIERRLRLYMNKDEVVRANRELY</sequence>
<proteinExistence type="predicted"/>
<name>F6I6N8_VITVI</name>
<dbReference type="PaxDb" id="29760-VIT_11s0078g00060.t01"/>
<dbReference type="InParanoid" id="F6I6N8"/>
<evidence type="ECO:0000313" key="2">
    <source>
        <dbReference type="Proteomes" id="UP000009183"/>
    </source>
</evidence>
<dbReference type="Proteomes" id="UP000009183">
    <property type="component" value="Chromosome 11"/>
</dbReference>